<name>X1UHI6_9ZZZZ</name>
<gene>
    <name evidence="2" type="ORF">S12H4_60926</name>
</gene>
<dbReference type="GO" id="GO:0006085">
    <property type="term" value="P:acetyl-CoA biosynthetic process"/>
    <property type="evidence" value="ECO:0007669"/>
    <property type="project" value="TreeGrafter"/>
</dbReference>
<dbReference type="Gene3D" id="3.40.50.12780">
    <property type="entry name" value="N-terminal domain of ligase-like"/>
    <property type="match status" value="1"/>
</dbReference>
<dbReference type="Pfam" id="PF16177">
    <property type="entry name" value="ACAS_N"/>
    <property type="match status" value="1"/>
</dbReference>
<protein>
    <recommendedName>
        <fullName evidence="1">Acetyl-coenzyme A synthetase N-terminal domain-containing protein</fullName>
    </recommendedName>
</protein>
<comment type="caution">
    <text evidence="2">The sequence shown here is derived from an EMBL/GenBank/DDBJ whole genome shotgun (WGS) entry which is preliminary data.</text>
</comment>
<sequence length="103" mass="12482">MQQDETREETITSMMAENRVFAPSEEIQQKAYIKSLEEYKQIYQRSIDDPEGFWAELAEQLVWFKKWDKVLVEDFKEARHEWFVGGKLNACYNCLDRHLTTWR</sequence>
<dbReference type="SUPFAM" id="SSF56801">
    <property type="entry name" value="Acetyl-CoA synthetase-like"/>
    <property type="match status" value="1"/>
</dbReference>
<feature type="non-terminal residue" evidence="2">
    <location>
        <position position="103"/>
    </location>
</feature>
<feature type="domain" description="Acetyl-coenzyme A synthetase N-terminal" evidence="1">
    <location>
        <begin position="39"/>
        <end position="94"/>
    </location>
</feature>
<accession>X1UHI6</accession>
<dbReference type="GO" id="GO:0005829">
    <property type="term" value="C:cytosol"/>
    <property type="evidence" value="ECO:0007669"/>
    <property type="project" value="TreeGrafter"/>
</dbReference>
<dbReference type="GO" id="GO:0003987">
    <property type="term" value="F:acetate-CoA ligase activity"/>
    <property type="evidence" value="ECO:0007669"/>
    <property type="project" value="TreeGrafter"/>
</dbReference>
<dbReference type="AlphaFoldDB" id="X1UHI6"/>
<organism evidence="2">
    <name type="scientific">marine sediment metagenome</name>
    <dbReference type="NCBI Taxonomy" id="412755"/>
    <lineage>
        <taxon>unclassified sequences</taxon>
        <taxon>metagenomes</taxon>
        <taxon>ecological metagenomes</taxon>
    </lineage>
</organism>
<dbReference type="InterPro" id="IPR032387">
    <property type="entry name" value="ACAS_N"/>
</dbReference>
<dbReference type="EMBL" id="BARW01040250">
    <property type="protein sequence ID" value="GAJ16938.1"/>
    <property type="molecule type" value="Genomic_DNA"/>
</dbReference>
<reference evidence="2" key="1">
    <citation type="journal article" date="2014" name="Front. Microbiol.">
        <title>High frequency of phylogenetically diverse reductive dehalogenase-homologous genes in deep subseafloor sedimentary metagenomes.</title>
        <authorList>
            <person name="Kawai M."/>
            <person name="Futagami T."/>
            <person name="Toyoda A."/>
            <person name="Takaki Y."/>
            <person name="Nishi S."/>
            <person name="Hori S."/>
            <person name="Arai W."/>
            <person name="Tsubouchi T."/>
            <person name="Morono Y."/>
            <person name="Uchiyama I."/>
            <person name="Ito T."/>
            <person name="Fujiyama A."/>
            <person name="Inagaki F."/>
            <person name="Takami H."/>
        </authorList>
    </citation>
    <scope>NUCLEOTIDE SEQUENCE</scope>
    <source>
        <strain evidence="2">Expedition CK06-06</strain>
    </source>
</reference>
<dbReference type="InterPro" id="IPR042099">
    <property type="entry name" value="ANL_N_sf"/>
</dbReference>
<evidence type="ECO:0000313" key="2">
    <source>
        <dbReference type="EMBL" id="GAJ16938.1"/>
    </source>
</evidence>
<proteinExistence type="predicted"/>
<dbReference type="PANTHER" id="PTHR24095">
    <property type="entry name" value="ACETYL-COENZYME A SYNTHETASE"/>
    <property type="match status" value="1"/>
</dbReference>
<evidence type="ECO:0000259" key="1">
    <source>
        <dbReference type="Pfam" id="PF16177"/>
    </source>
</evidence>
<dbReference type="PANTHER" id="PTHR24095:SF14">
    <property type="entry name" value="ACETYL-COENZYME A SYNTHETASE 1"/>
    <property type="match status" value="1"/>
</dbReference>